<proteinExistence type="predicted"/>
<reference evidence="2" key="1">
    <citation type="journal article" date="2019" name="Int. J. Syst. Evol. Microbiol.">
        <title>The Global Catalogue of Microorganisms (GCM) 10K type strain sequencing project: providing services to taxonomists for standard genome sequencing and annotation.</title>
        <authorList>
            <consortium name="The Broad Institute Genomics Platform"/>
            <consortium name="The Broad Institute Genome Sequencing Center for Infectious Disease"/>
            <person name="Wu L."/>
            <person name="Ma J."/>
        </authorList>
    </citation>
    <scope>NUCLEOTIDE SEQUENCE [LARGE SCALE GENOMIC DNA]</scope>
    <source>
        <strain evidence="2">JCM 17316</strain>
    </source>
</reference>
<evidence type="ECO:0000313" key="1">
    <source>
        <dbReference type="EMBL" id="GAA4127025.1"/>
    </source>
</evidence>
<protein>
    <submittedName>
        <fullName evidence="1">Uncharacterized protein</fullName>
    </submittedName>
</protein>
<dbReference type="EMBL" id="BAABDO010000001">
    <property type="protein sequence ID" value="GAA4127025.1"/>
    <property type="molecule type" value="Genomic_DNA"/>
</dbReference>
<comment type="caution">
    <text evidence="1">The sequence shown here is derived from an EMBL/GenBank/DDBJ whole genome shotgun (WGS) entry which is preliminary data.</text>
</comment>
<dbReference type="Proteomes" id="UP001500266">
    <property type="component" value="Unassembled WGS sequence"/>
</dbReference>
<sequence length="67" mass="7064">MRGAIREVVAVAWGPGHGNCQAVHCCDSGVRLVRFAVPSRSLPGQRKEANIRSYQVGEAEGARAGSS</sequence>
<keyword evidence="2" id="KW-1185">Reference proteome</keyword>
<gene>
    <name evidence="1" type="ORF">GCM10022416_01310</name>
</gene>
<organism evidence="1 2">
    <name type="scientific">Actinomadura keratinilytica</name>
    <dbReference type="NCBI Taxonomy" id="547461"/>
    <lineage>
        <taxon>Bacteria</taxon>
        <taxon>Bacillati</taxon>
        <taxon>Actinomycetota</taxon>
        <taxon>Actinomycetes</taxon>
        <taxon>Streptosporangiales</taxon>
        <taxon>Thermomonosporaceae</taxon>
        <taxon>Actinomadura</taxon>
    </lineage>
</organism>
<evidence type="ECO:0000313" key="2">
    <source>
        <dbReference type="Proteomes" id="UP001500266"/>
    </source>
</evidence>
<accession>A0ABP7XW72</accession>
<name>A0ABP7XW72_9ACTN</name>